<name>A0A8I0AAJ4_9FIRM</name>
<reference evidence="3 4" key="1">
    <citation type="submission" date="2020-08" db="EMBL/GenBank/DDBJ databases">
        <title>Genome public.</title>
        <authorList>
            <person name="Liu C."/>
            <person name="Sun Q."/>
        </authorList>
    </citation>
    <scope>NUCLEOTIDE SEQUENCE [LARGE SCALE GENOMIC DNA]</scope>
    <source>
        <strain evidence="3 4">BX17</strain>
    </source>
</reference>
<feature type="compositionally biased region" description="Basic and acidic residues" evidence="2">
    <location>
        <begin position="312"/>
        <end position="324"/>
    </location>
</feature>
<dbReference type="SUPFAM" id="SSF52540">
    <property type="entry name" value="P-loop containing nucleoside triphosphate hydrolases"/>
    <property type="match status" value="1"/>
</dbReference>
<feature type="region of interest" description="Disordered" evidence="2">
    <location>
        <begin position="491"/>
        <end position="539"/>
    </location>
</feature>
<keyword evidence="4" id="KW-1185">Reference proteome</keyword>
<feature type="compositionally biased region" description="Acidic residues" evidence="2">
    <location>
        <begin position="433"/>
        <end position="447"/>
    </location>
</feature>
<feature type="compositionally biased region" description="Basic and acidic residues" evidence="2">
    <location>
        <begin position="292"/>
        <end position="303"/>
    </location>
</feature>
<feature type="repeat" description="TPR" evidence="1">
    <location>
        <begin position="78"/>
        <end position="111"/>
    </location>
</feature>
<feature type="compositionally biased region" description="Acidic residues" evidence="2">
    <location>
        <begin position="325"/>
        <end position="395"/>
    </location>
</feature>
<dbReference type="EMBL" id="JACOOT010000009">
    <property type="protein sequence ID" value="MBC5650291.1"/>
    <property type="molecule type" value="Genomic_DNA"/>
</dbReference>
<dbReference type="SUPFAM" id="SSF48452">
    <property type="entry name" value="TPR-like"/>
    <property type="match status" value="1"/>
</dbReference>
<evidence type="ECO:0000313" key="4">
    <source>
        <dbReference type="Proteomes" id="UP000652847"/>
    </source>
</evidence>
<keyword evidence="1" id="KW-0802">TPR repeat</keyword>
<feature type="region of interest" description="Disordered" evidence="2">
    <location>
        <begin position="224"/>
        <end position="246"/>
    </location>
</feature>
<feature type="region of interest" description="Disordered" evidence="2">
    <location>
        <begin position="552"/>
        <end position="609"/>
    </location>
</feature>
<protein>
    <recommendedName>
        <fullName evidence="5">CbbX protein</fullName>
    </recommendedName>
</protein>
<dbReference type="PROSITE" id="PS50005">
    <property type="entry name" value="TPR"/>
    <property type="match status" value="1"/>
</dbReference>
<organism evidence="3 4">
    <name type="scientific">Blautia segnis</name>
    <dbReference type="NCBI Taxonomy" id="2763030"/>
    <lineage>
        <taxon>Bacteria</taxon>
        <taxon>Bacillati</taxon>
        <taxon>Bacillota</taxon>
        <taxon>Clostridia</taxon>
        <taxon>Lachnospirales</taxon>
        <taxon>Lachnospiraceae</taxon>
        <taxon>Blautia</taxon>
    </lineage>
</organism>
<feature type="region of interest" description="Disordered" evidence="2">
    <location>
        <begin position="271"/>
        <end position="455"/>
    </location>
</feature>
<dbReference type="Proteomes" id="UP000652847">
    <property type="component" value="Unassembled WGS sequence"/>
</dbReference>
<feature type="compositionally biased region" description="Acidic residues" evidence="2">
    <location>
        <begin position="572"/>
        <end position="609"/>
    </location>
</feature>
<sequence length="880" mass="99917">MVKILDKEEFRVKLEEINHLVEQKDYKGAMNVVDSIDWRRVKNVRTLCVVGEIYAANKRYEDSKEIFLLAYHRASIGKNILYRLVEVSLKMGDVSDAVEYYEEYREVAPNDNTQYILKYKILREKKAPLAEQIKVLEDYKEKEFTEKWSYELAKLYYQDGDKEKCLELCNEIILWFNEGSYVMKAMDLKQRMGALKGEEKERYEQQFVPKLLKPEDVDSIKVEAEEKSAEPQTKSGEQEIESIQIKSEELDEVESLQDKISKGLRDIFGSRKMEETEDSMASSVTSEEVQEEMLRDPATEKEYASVPELEPETGKVKEEKKVEVEENPAEQDSEADADSSADEAAEGESVEEPETTEDTEEAVEEVAEAETDAEETAEESVEAEQDTTETEEESQEAAPLKMPTLNIPESMKNMNPDEVEIPKAPAQNNLFGDDSEEKEEAAEEEKPEADLKDFNLEDTILAAASAQGIEIPDEHPDEAKIEEENEEIAEAAKEVPKKSHKKKKPVVQLEEEEFLSEEDLQAAEDEFMNGPAGRRNADEAMSEDEFIANMLKESMGQDEDEVPNIAAVEDAKEVDDDSEDDEYDEDSEYESEDEEEEAEKAPLSEEEELEQFIDSIQPKKKNNPSDIIPREKTLTDDEKKLFTYFVKVPGMKEQLISALCDVQMAAADKTSKTGNVIVMGGKETGKTRLIASLIPAICKELNLPASKVAYVFADQLNDMEIAKVVNKLRGGFLVIENANQLTAETVEVLDKAMEFRTDGLTVIIEDEKIGMRKLIARFPKFAKKFTSMINIPVFTNDELVNFARVYTKENGFKIDQMGMLALYNLIGVNQKEDQPMNIGAVKEMLDTAMAKSQGGLLKFNKKKRVDRDGFTVLYEKDFAK</sequence>
<accession>A0A8I0AAJ4</accession>
<comment type="caution">
    <text evidence="3">The sequence shown here is derived from an EMBL/GenBank/DDBJ whole genome shotgun (WGS) entry which is preliminary data.</text>
</comment>
<feature type="compositionally biased region" description="Acidic residues" evidence="2">
    <location>
        <begin position="509"/>
        <end position="527"/>
    </location>
</feature>
<evidence type="ECO:0008006" key="5">
    <source>
        <dbReference type="Google" id="ProtNLM"/>
    </source>
</evidence>
<dbReference type="AlphaFoldDB" id="A0A8I0AAJ4"/>
<dbReference type="InterPro" id="IPR011990">
    <property type="entry name" value="TPR-like_helical_dom_sf"/>
</dbReference>
<gene>
    <name evidence="3" type="ORF">H8S54_03960</name>
</gene>
<evidence type="ECO:0000256" key="2">
    <source>
        <dbReference type="SAM" id="MobiDB-lite"/>
    </source>
</evidence>
<dbReference type="InterPro" id="IPR027417">
    <property type="entry name" value="P-loop_NTPase"/>
</dbReference>
<evidence type="ECO:0000313" key="3">
    <source>
        <dbReference type="EMBL" id="MBC5650291.1"/>
    </source>
</evidence>
<evidence type="ECO:0000256" key="1">
    <source>
        <dbReference type="PROSITE-ProRule" id="PRU00339"/>
    </source>
</evidence>
<dbReference type="Gene3D" id="1.25.40.10">
    <property type="entry name" value="Tetratricopeptide repeat domain"/>
    <property type="match status" value="1"/>
</dbReference>
<dbReference type="InterPro" id="IPR019734">
    <property type="entry name" value="TPR_rpt"/>
</dbReference>
<proteinExistence type="predicted"/>